<accession>A0A165C7M7</accession>
<dbReference type="InParanoid" id="A0A165C7M7"/>
<keyword evidence="2" id="KW-1185">Reference proteome</keyword>
<evidence type="ECO:0000313" key="2">
    <source>
        <dbReference type="Proteomes" id="UP000076842"/>
    </source>
</evidence>
<reference evidence="1 2" key="1">
    <citation type="journal article" date="2016" name="Mol. Biol. Evol.">
        <title>Comparative Genomics of Early-Diverging Mushroom-Forming Fungi Provides Insights into the Origins of Lignocellulose Decay Capabilities.</title>
        <authorList>
            <person name="Nagy L.G."/>
            <person name="Riley R."/>
            <person name="Tritt A."/>
            <person name="Adam C."/>
            <person name="Daum C."/>
            <person name="Floudas D."/>
            <person name="Sun H."/>
            <person name="Yadav J.S."/>
            <person name="Pangilinan J."/>
            <person name="Larsson K.H."/>
            <person name="Matsuura K."/>
            <person name="Barry K."/>
            <person name="Labutti K."/>
            <person name="Kuo R."/>
            <person name="Ohm R.A."/>
            <person name="Bhattacharya S.S."/>
            <person name="Shirouzu T."/>
            <person name="Yoshinaga Y."/>
            <person name="Martin F.M."/>
            <person name="Grigoriev I.V."/>
            <person name="Hibbett D.S."/>
        </authorList>
    </citation>
    <scope>NUCLEOTIDE SEQUENCE [LARGE SCALE GENOMIC DNA]</scope>
    <source>
        <strain evidence="1 2">HHB12733</strain>
    </source>
</reference>
<dbReference type="Proteomes" id="UP000076842">
    <property type="component" value="Unassembled WGS sequence"/>
</dbReference>
<sequence>MHPVPVPVLQWSGRVRPQAPDIISRDPAPNPQPDPLRLAPPVPFPATSSRVSLAQPIVPLRAANAGRPLPAVTKPLDEQRHPRTVFPLCRSLTARIPSSAEYQAAGRPAGRPAGPNSRPPFFLLPFTSVWVNLLPFGLGWALPKGFVTKHVNHVTIAFGCN</sequence>
<gene>
    <name evidence="1" type="ORF">CALCODRAFT_193108</name>
</gene>
<name>A0A165C7M7_9BASI</name>
<dbReference type="EMBL" id="KV424183">
    <property type="protein sequence ID" value="KZT50370.1"/>
    <property type="molecule type" value="Genomic_DNA"/>
</dbReference>
<dbReference type="AlphaFoldDB" id="A0A165C7M7"/>
<proteinExistence type="predicted"/>
<protein>
    <submittedName>
        <fullName evidence="1">Uncharacterized protein</fullName>
    </submittedName>
</protein>
<evidence type="ECO:0000313" key="1">
    <source>
        <dbReference type="EMBL" id="KZT50370.1"/>
    </source>
</evidence>
<organism evidence="1 2">
    <name type="scientific">Calocera cornea HHB12733</name>
    <dbReference type="NCBI Taxonomy" id="1353952"/>
    <lineage>
        <taxon>Eukaryota</taxon>
        <taxon>Fungi</taxon>
        <taxon>Dikarya</taxon>
        <taxon>Basidiomycota</taxon>
        <taxon>Agaricomycotina</taxon>
        <taxon>Dacrymycetes</taxon>
        <taxon>Dacrymycetales</taxon>
        <taxon>Dacrymycetaceae</taxon>
        <taxon>Calocera</taxon>
    </lineage>
</organism>